<evidence type="ECO:0000313" key="1">
    <source>
        <dbReference type="EMBL" id="MBI4595035.1"/>
    </source>
</evidence>
<dbReference type="AlphaFoldDB" id="A0A933LPG1"/>
<comment type="caution">
    <text evidence="1">The sequence shown here is derived from an EMBL/GenBank/DDBJ whole genome shotgun (WGS) entry which is preliminary data.</text>
</comment>
<dbReference type="Gene3D" id="3.30.70.1710">
    <property type="match status" value="1"/>
</dbReference>
<accession>A0A933LPG1</accession>
<dbReference type="Proteomes" id="UP000772181">
    <property type="component" value="Unassembled WGS sequence"/>
</dbReference>
<organism evidence="1 2">
    <name type="scientific">Tectimicrobiota bacterium</name>
    <dbReference type="NCBI Taxonomy" id="2528274"/>
    <lineage>
        <taxon>Bacteria</taxon>
        <taxon>Pseudomonadati</taxon>
        <taxon>Nitrospinota/Tectimicrobiota group</taxon>
        <taxon>Candidatus Tectimicrobiota</taxon>
    </lineage>
</organism>
<protein>
    <submittedName>
        <fullName evidence="1">BMC domain protein</fullName>
    </submittedName>
</protein>
<dbReference type="InterPro" id="IPR037233">
    <property type="entry name" value="CcmK-like_sf"/>
</dbReference>
<reference evidence="1" key="1">
    <citation type="submission" date="2020-07" db="EMBL/GenBank/DDBJ databases">
        <title>Huge and variable diversity of episymbiotic CPR bacteria and DPANN archaea in groundwater ecosystems.</title>
        <authorList>
            <person name="He C.Y."/>
            <person name="Keren R."/>
            <person name="Whittaker M."/>
            <person name="Farag I.F."/>
            <person name="Doudna J."/>
            <person name="Cate J.H.D."/>
            <person name="Banfield J.F."/>
        </authorList>
    </citation>
    <scope>NUCLEOTIDE SEQUENCE</scope>
    <source>
        <strain evidence="1">NC_groundwater_1482_Ag_S-0.65um_47_24</strain>
    </source>
</reference>
<name>A0A933LPG1_UNCTE</name>
<dbReference type="SUPFAM" id="SSF143414">
    <property type="entry name" value="CcmK-like"/>
    <property type="match status" value="1"/>
</dbReference>
<evidence type="ECO:0000313" key="2">
    <source>
        <dbReference type="Proteomes" id="UP000772181"/>
    </source>
</evidence>
<gene>
    <name evidence="1" type="ORF">HY730_01500</name>
</gene>
<proteinExistence type="predicted"/>
<sequence>MSNVQLIYSPTKSTMEMLKARMPKRCRDLLEGDSNLNLSAIGLVQGKVIDMIAAADLADKVAPIFVSELYGLCPQHISMIAIFGDTEAVSSALKAIEEHFP</sequence>
<dbReference type="EMBL" id="JACQWF010000069">
    <property type="protein sequence ID" value="MBI4595035.1"/>
    <property type="molecule type" value="Genomic_DNA"/>
</dbReference>